<dbReference type="SMART" id="SM00271">
    <property type="entry name" value="DnaJ"/>
    <property type="match status" value="1"/>
</dbReference>
<proteinExistence type="predicted"/>
<dbReference type="PANTHER" id="PTHR44360">
    <property type="entry name" value="DNAJ HOMOLOG SUBFAMILY B MEMBER 9"/>
    <property type="match status" value="1"/>
</dbReference>
<evidence type="ECO:0000313" key="4">
    <source>
        <dbReference type="EMBL" id="GAA5813774.1"/>
    </source>
</evidence>
<dbReference type="Gene3D" id="1.10.287.110">
    <property type="entry name" value="DnaJ domain"/>
    <property type="match status" value="1"/>
</dbReference>
<organism evidence="4 5">
    <name type="scientific">Mucor flavus</name>
    <dbReference type="NCBI Taxonomy" id="439312"/>
    <lineage>
        <taxon>Eukaryota</taxon>
        <taxon>Fungi</taxon>
        <taxon>Fungi incertae sedis</taxon>
        <taxon>Mucoromycota</taxon>
        <taxon>Mucoromycotina</taxon>
        <taxon>Mucoromycetes</taxon>
        <taxon>Mucorales</taxon>
        <taxon>Mucorineae</taxon>
        <taxon>Mucoraceae</taxon>
        <taxon>Mucor</taxon>
    </lineage>
</organism>
<dbReference type="InterPro" id="IPR001623">
    <property type="entry name" value="DnaJ_domain"/>
</dbReference>
<keyword evidence="2" id="KW-0812">Transmembrane</keyword>
<dbReference type="PROSITE" id="PS50076">
    <property type="entry name" value="DNAJ_2"/>
    <property type="match status" value="1"/>
</dbReference>
<accession>A0ABP9Z3T7</accession>
<dbReference type="InterPro" id="IPR051948">
    <property type="entry name" value="Hsp70_co-chaperone_J-domain"/>
</dbReference>
<comment type="caution">
    <text evidence="4">The sequence shown here is derived from an EMBL/GenBank/DDBJ whole genome shotgun (WGS) entry which is preliminary data.</text>
</comment>
<feature type="transmembrane region" description="Helical" evidence="2">
    <location>
        <begin position="91"/>
        <end position="108"/>
    </location>
</feature>
<evidence type="ECO:0000259" key="3">
    <source>
        <dbReference type="PROSITE" id="PS50076"/>
    </source>
</evidence>
<keyword evidence="2" id="KW-1133">Transmembrane helix</keyword>
<dbReference type="SUPFAM" id="SSF46565">
    <property type="entry name" value="Chaperone J-domain"/>
    <property type="match status" value="1"/>
</dbReference>
<protein>
    <recommendedName>
        <fullName evidence="3">J domain-containing protein</fullName>
    </recommendedName>
</protein>
<dbReference type="PANTHER" id="PTHR44360:SF1">
    <property type="entry name" value="DNAJ HOMOLOG SUBFAMILY B MEMBER 9"/>
    <property type="match status" value="1"/>
</dbReference>
<evidence type="ECO:0000313" key="5">
    <source>
        <dbReference type="Proteomes" id="UP001473302"/>
    </source>
</evidence>
<sequence length="157" mass="18302">MNNNNNNNNKSPFDILGVNRFSTQKEIRRRYLELCKKHHPDVSTNKMIDFREITVAYELLTNSKKNNNTSAVNWEHVQKTSMNTRTWTRNSYFLGFGLTALMVLYLTTSGKTQPQVLLPHERTRLDFTAKKEADNNDTTAAAPWQSAGMTFREWRKK</sequence>
<keyword evidence="1" id="KW-0143">Chaperone</keyword>
<dbReference type="CDD" id="cd06257">
    <property type="entry name" value="DnaJ"/>
    <property type="match status" value="1"/>
</dbReference>
<evidence type="ECO:0000256" key="1">
    <source>
        <dbReference type="ARBA" id="ARBA00023186"/>
    </source>
</evidence>
<reference evidence="4 5" key="1">
    <citation type="submission" date="2024-04" db="EMBL/GenBank/DDBJ databases">
        <title>genome sequences of Mucor flavus KT1a and Helicostylum pulchrum KT1b strains isolated from the surface of a dry-aged beef.</title>
        <authorList>
            <person name="Toyotome T."/>
            <person name="Hosono M."/>
            <person name="Torimaru M."/>
            <person name="Fukuda K."/>
            <person name="Mikami N."/>
        </authorList>
    </citation>
    <scope>NUCLEOTIDE SEQUENCE [LARGE SCALE GENOMIC DNA]</scope>
    <source>
        <strain evidence="4 5">KT1a</strain>
    </source>
</reference>
<gene>
    <name evidence="4" type="ORF">MFLAVUS_007261</name>
</gene>
<feature type="domain" description="J" evidence="3">
    <location>
        <begin position="11"/>
        <end position="65"/>
    </location>
</feature>
<keyword evidence="2" id="KW-0472">Membrane</keyword>
<dbReference type="Proteomes" id="UP001473302">
    <property type="component" value="Unassembled WGS sequence"/>
</dbReference>
<name>A0ABP9Z3T7_9FUNG</name>
<dbReference type="PRINTS" id="PR00625">
    <property type="entry name" value="JDOMAIN"/>
</dbReference>
<dbReference type="InterPro" id="IPR036869">
    <property type="entry name" value="J_dom_sf"/>
</dbReference>
<dbReference type="Pfam" id="PF00226">
    <property type="entry name" value="DnaJ"/>
    <property type="match status" value="1"/>
</dbReference>
<dbReference type="EMBL" id="BAABUK010000018">
    <property type="protein sequence ID" value="GAA5813774.1"/>
    <property type="molecule type" value="Genomic_DNA"/>
</dbReference>
<evidence type="ECO:0000256" key="2">
    <source>
        <dbReference type="SAM" id="Phobius"/>
    </source>
</evidence>
<keyword evidence="5" id="KW-1185">Reference proteome</keyword>